<dbReference type="AlphaFoldDB" id="A0AAD7T367"/>
<protein>
    <submittedName>
        <fullName evidence="2">Uncharacterized protein</fullName>
    </submittedName>
</protein>
<feature type="compositionally biased region" description="Low complexity" evidence="1">
    <location>
        <begin position="61"/>
        <end position="73"/>
    </location>
</feature>
<dbReference type="Proteomes" id="UP001221898">
    <property type="component" value="Unassembled WGS sequence"/>
</dbReference>
<evidence type="ECO:0000313" key="2">
    <source>
        <dbReference type="EMBL" id="KAJ8412942.1"/>
    </source>
</evidence>
<reference evidence="2" key="1">
    <citation type="journal article" date="2023" name="Science">
        <title>Genome structures resolve the early diversification of teleost fishes.</title>
        <authorList>
            <person name="Parey E."/>
            <person name="Louis A."/>
            <person name="Montfort J."/>
            <person name="Bouchez O."/>
            <person name="Roques C."/>
            <person name="Iampietro C."/>
            <person name="Lluch J."/>
            <person name="Castinel A."/>
            <person name="Donnadieu C."/>
            <person name="Desvignes T."/>
            <person name="Floi Bucao C."/>
            <person name="Jouanno E."/>
            <person name="Wen M."/>
            <person name="Mejri S."/>
            <person name="Dirks R."/>
            <person name="Jansen H."/>
            <person name="Henkel C."/>
            <person name="Chen W.J."/>
            <person name="Zahm M."/>
            <person name="Cabau C."/>
            <person name="Klopp C."/>
            <person name="Thompson A.W."/>
            <person name="Robinson-Rechavi M."/>
            <person name="Braasch I."/>
            <person name="Lecointre G."/>
            <person name="Bobe J."/>
            <person name="Postlethwait J.H."/>
            <person name="Berthelot C."/>
            <person name="Roest Crollius H."/>
            <person name="Guiguen Y."/>
        </authorList>
    </citation>
    <scope>NUCLEOTIDE SEQUENCE</scope>
    <source>
        <strain evidence="2">NC1722</strain>
    </source>
</reference>
<proteinExistence type="predicted"/>
<feature type="compositionally biased region" description="Basic and acidic residues" evidence="1">
    <location>
        <begin position="49"/>
        <end position="58"/>
    </location>
</feature>
<evidence type="ECO:0000313" key="3">
    <source>
        <dbReference type="Proteomes" id="UP001221898"/>
    </source>
</evidence>
<comment type="caution">
    <text evidence="2">The sequence shown here is derived from an EMBL/GenBank/DDBJ whole genome shotgun (WGS) entry which is preliminary data.</text>
</comment>
<evidence type="ECO:0000256" key="1">
    <source>
        <dbReference type="SAM" id="MobiDB-lite"/>
    </source>
</evidence>
<feature type="region of interest" description="Disordered" evidence="1">
    <location>
        <begin position="28"/>
        <end position="73"/>
    </location>
</feature>
<accession>A0AAD7T367</accession>
<dbReference type="EMBL" id="JAINUG010000017">
    <property type="protein sequence ID" value="KAJ8412942.1"/>
    <property type="molecule type" value="Genomic_DNA"/>
</dbReference>
<name>A0AAD7T367_9TELE</name>
<gene>
    <name evidence="2" type="ORF">AAFF_G00105240</name>
</gene>
<sequence>MCGTVAVPTGRADLEQAVPARSRWREVSQGCPEPGAKSVGHSSLPHHLRSGDLTRDGRPYAAGSRRAGVAARQASPDGTGFLLALIRFLSRVRPSGTASLPDAVRAFEYSEDK</sequence>
<keyword evidence="3" id="KW-1185">Reference proteome</keyword>
<organism evidence="2 3">
    <name type="scientific">Aldrovandia affinis</name>
    <dbReference type="NCBI Taxonomy" id="143900"/>
    <lineage>
        <taxon>Eukaryota</taxon>
        <taxon>Metazoa</taxon>
        <taxon>Chordata</taxon>
        <taxon>Craniata</taxon>
        <taxon>Vertebrata</taxon>
        <taxon>Euteleostomi</taxon>
        <taxon>Actinopterygii</taxon>
        <taxon>Neopterygii</taxon>
        <taxon>Teleostei</taxon>
        <taxon>Notacanthiformes</taxon>
        <taxon>Halosauridae</taxon>
        <taxon>Aldrovandia</taxon>
    </lineage>
</organism>